<dbReference type="HOGENOM" id="CLU_1981848_0_0_1"/>
<accession>A0A0C3BVU5</accession>
<evidence type="ECO:0000313" key="1">
    <source>
        <dbReference type="EMBL" id="KIM35526.1"/>
    </source>
</evidence>
<keyword evidence="2" id="KW-1185">Reference proteome</keyword>
<name>A0A0C3BVU5_HEBCY</name>
<gene>
    <name evidence="1" type="ORF">M413DRAFT_14526</name>
</gene>
<dbReference type="AlphaFoldDB" id="A0A0C3BVU5"/>
<dbReference type="Proteomes" id="UP000053424">
    <property type="component" value="Unassembled WGS sequence"/>
</dbReference>
<dbReference type="EMBL" id="KN831819">
    <property type="protein sequence ID" value="KIM35526.1"/>
    <property type="molecule type" value="Genomic_DNA"/>
</dbReference>
<reference evidence="2" key="2">
    <citation type="submission" date="2015-01" db="EMBL/GenBank/DDBJ databases">
        <title>Evolutionary Origins and Diversification of the Mycorrhizal Mutualists.</title>
        <authorList>
            <consortium name="DOE Joint Genome Institute"/>
            <consortium name="Mycorrhizal Genomics Consortium"/>
            <person name="Kohler A."/>
            <person name="Kuo A."/>
            <person name="Nagy L.G."/>
            <person name="Floudas D."/>
            <person name="Copeland A."/>
            <person name="Barry K.W."/>
            <person name="Cichocki N."/>
            <person name="Veneault-Fourrey C."/>
            <person name="LaButti K."/>
            <person name="Lindquist E.A."/>
            <person name="Lipzen A."/>
            <person name="Lundell T."/>
            <person name="Morin E."/>
            <person name="Murat C."/>
            <person name="Riley R."/>
            <person name="Ohm R."/>
            <person name="Sun H."/>
            <person name="Tunlid A."/>
            <person name="Henrissat B."/>
            <person name="Grigoriev I.V."/>
            <person name="Hibbett D.S."/>
            <person name="Martin F."/>
        </authorList>
    </citation>
    <scope>NUCLEOTIDE SEQUENCE [LARGE SCALE GENOMIC DNA]</scope>
    <source>
        <strain evidence="2">h7</strain>
    </source>
</reference>
<sequence length="126" mass="14554">MSDSQWYTTRTGEGVEIGAGCHWRRQIGPPKAWFRNFGVVQTRRNEGGAWICRQNCPDPIFHFASLGSVIPWLTRMSAVVIEFPVSEWWHRARRRDNSLALFDARVVRIVEEVSRTYACPGPYKSK</sequence>
<reference evidence="1 2" key="1">
    <citation type="submission" date="2014-04" db="EMBL/GenBank/DDBJ databases">
        <authorList>
            <consortium name="DOE Joint Genome Institute"/>
            <person name="Kuo A."/>
            <person name="Gay G."/>
            <person name="Dore J."/>
            <person name="Kohler A."/>
            <person name="Nagy L.G."/>
            <person name="Floudas D."/>
            <person name="Copeland A."/>
            <person name="Barry K.W."/>
            <person name="Cichocki N."/>
            <person name="Veneault-Fourrey C."/>
            <person name="LaButti K."/>
            <person name="Lindquist E.A."/>
            <person name="Lipzen A."/>
            <person name="Lundell T."/>
            <person name="Morin E."/>
            <person name="Murat C."/>
            <person name="Sun H."/>
            <person name="Tunlid A."/>
            <person name="Henrissat B."/>
            <person name="Grigoriev I.V."/>
            <person name="Hibbett D.S."/>
            <person name="Martin F."/>
            <person name="Nordberg H.P."/>
            <person name="Cantor M.N."/>
            <person name="Hua S.X."/>
        </authorList>
    </citation>
    <scope>NUCLEOTIDE SEQUENCE [LARGE SCALE GENOMIC DNA]</scope>
    <source>
        <strain evidence="2">h7</strain>
    </source>
</reference>
<proteinExistence type="predicted"/>
<organism evidence="1 2">
    <name type="scientific">Hebeloma cylindrosporum</name>
    <dbReference type="NCBI Taxonomy" id="76867"/>
    <lineage>
        <taxon>Eukaryota</taxon>
        <taxon>Fungi</taxon>
        <taxon>Dikarya</taxon>
        <taxon>Basidiomycota</taxon>
        <taxon>Agaricomycotina</taxon>
        <taxon>Agaricomycetes</taxon>
        <taxon>Agaricomycetidae</taxon>
        <taxon>Agaricales</taxon>
        <taxon>Agaricineae</taxon>
        <taxon>Hymenogastraceae</taxon>
        <taxon>Hebeloma</taxon>
    </lineage>
</organism>
<evidence type="ECO:0000313" key="2">
    <source>
        <dbReference type="Proteomes" id="UP000053424"/>
    </source>
</evidence>
<protein>
    <submittedName>
        <fullName evidence="1">Uncharacterized protein</fullName>
    </submittedName>
</protein>